<feature type="coiled-coil region" evidence="1">
    <location>
        <begin position="16"/>
        <end position="43"/>
    </location>
</feature>
<keyword evidence="1" id="KW-0175">Coiled coil</keyword>
<protein>
    <recommendedName>
        <fullName evidence="2">PAS domain-containing protein</fullName>
    </recommendedName>
</protein>
<proteinExistence type="predicted"/>
<dbReference type="EMBL" id="AP028127">
    <property type="protein sequence ID" value="BEH90345.1"/>
    <property type="molecule type" value="Genomic_DNA"/>
</dbReference>
<evidence type="ECO:0000256" key="1">
    <source>
        <dbReference type="SAM" id="Coils"/>
    </source>
</evidence>
<dbReference type="Pfam" id="PF13188">
    <property type="entry name" value="PAS_8"/>
    <property type="match status" value="1"/>
</dbReference>
<dbReference type="Proteomes" id="UP001432099">
    <property type="component" value="Chromosome"/>
</dbReference>
<evidence type="ECO:0000259" key="2">
    <source>
        <dbReference type="Pfam" id="PF13188"/>
    </source>
</evidence>
<dbReference type="Gene3D" id="3.30.450.20">
    <property type="entry name" value="PAS domain"/>
    <property type="match status" value="1"/>
</dbReference>
<keyword evidence="4" id="KW-1185">Reference proteome</keyword>
<evidence type="ECO:0000313" key="4">
    <source>
        <dbReference type="Proteomes" id="UP001432099"/>
    </source>
</evidence>
<gene>
    <name evidence="3" type="ORF">T23_04470</name>
</gene>
<evidence type="ECO:0000313" key="3">
    <source>
        <dbReference type="EMBL" id="BEH90345.1"/>
    </source>
</evidence>
<sequence length="359" mass="41332">MTTNHLFEHLSTPMILIDLSGKIQALNKQARELLNDVDLAISTDLFALLEKEGFKCQPDAFQPLLTRVQCGENQKLSIERRNGQCFTLHFISNESSIIVEILQENADSLKMKLFDYMIDRIPTKMIFYKDQQNIYRYANLAYVKSFHLTHQDELIGLTDEDLFNRKIISPIVYYQCIRGDEEAHSEGEYLEVEYIEGAYYQIFKKKVGDGIFGIVKDVTEEIIGKQEAECDVITMLQNRKALLKVLNAVPKDTEYYAIGILLDNLGEVARHKGVEYAHQCLGQVSYFVKEYQEILFFYLEGIGFIGLLDKIKGDLEQFRQSIEADISKQNFPTDLKLSTIAIKVDQDSAKKFPLPNRHK</sequence>
<reference evidence="3" key="1">
    <citation type="journal article" date="2024" name="Int. J. Syst. Evol. Microbiol.">
        <title>Turicibacter faecis sp. nov., isolated from faeces of heart failure mouse model.</title>
        <authorList>
            <person name="Imamura Y."/>
            <person name="Motooka D."/>
            <person name="Nakajima Y."/>
            <person name="Ito S."/>
            <person name="Kitakaze M."/>
            <person name="Iida T."/>
            <person name="Nakamura S."/>
        </authorList>
    </citation>
    <scope>NUCLEOTIDE SEQUENCE</scope>
    <source>
        <strain evidence="3">TC023</strain>
    </source>
</reference>
<name>A0ABM8IMK8_9FIRM</name>
<accession>A0ABM8IMK8</accession>
<feature type="domain" description="PAS" evidence="2">
    <location>
        <begin position="6"/>
        <end position="47"/>
    </location>
</feature>
<organism evidence="3 4">
    <name type="scientific">Turicibacter faecis</name>
    <dbReference type="NCBI Taxonomy" id="2963365"/>
    <lineage>
        <taxon>Bacteria</taxon>
        <taxon>Bacillati</taxon>
        <taxon>Bacillota</taxon>
        <taxon>Erysipelotrichia</taxon>
        <taxon>Erysipelotrichales</taxon>
        <taxon>Turicibacteraceae</taxon>
        <taxon>Turicibacter</taxon>
    </lineage>
</organism>
<dbReference type="InterPro" id="IPR000014">
    <property type="entry name" value="PAS"/>
</dbReference>
<dbReference type="RefSeq" id="WP_262951058.1">
    <property type="nucleotide sequence ID" value="NZ_AP028127.1"/>
</dbReference>